<dbReference type="PANTHER" id="PTHR43542:SF1">
    <property type="entry name" value="METHYLTRANSFERASE"/>
    <property type="match status" value="1"/>
</dbReference>
<evidence type="ECO:0000313" key="4">
    <source>
        <dbReference type="Proteomes" id="UP000824090"/>
    </source>
</evidence>
<sequence length="117" mass="12829">MRIITGEYKGRRLRGPEDNSVRPTADKVKEALFSIIADKLWGSRVLDLFAGTGSLGLEALSRGAESCLFGDNSRESLKIIKSNIEMCGAGQKAEVMAGDYRKVLMNAKGQFDIIFLD</sequence>
<dbReference type="Gene3D" id="3.40.50.150">
    <property type="entry name" value="Vaccinia Virus protein VP39"/>
    <property type="match status" value="1"/>
</dbReference>
<dbReference type="CDD" id="cd02440">
    <property type="entry name" value="AdoMet_MTases"/>
    <property type="match status" value="1"/>
</dbReference>
<dbReference type="InterPro" id="IPR004398">
    <property type="entry name" value="RNA_MeTrfase_RsmD"/>
</dbReference>
<dbReference type="SUPFAM" id="SSF53335">
    <property type="entry name" value="S-adenosyl-L-methionine-dependent methyltransferases"/>
    <property type="match status" value="1"/>
</dbReference>
<comment type="caution">
    <text evidence="3">The sequence shown here is derived from an EMBL/GenBank/DDBJ whole genome shotgun (WGS) entry which is preliminary data.</text>
</comment>
<reference evidence="3" key="1">
    <citation type="submission" date="2020-10" db="EMBL/GenBank/DDBJ databases">
        <authorList>
            <person name="Gilroy R."/>
        </authorList>
    </citation>
    <scope>NUCLEOTIDE SEQUENCE</scope>
    <source>
        <strain evidence="3">ChiHcec3-6078</strain>
    </source>
</reference>
<keyword evidence="1 3" id="KW-0489">Methyltransferase</keyword>
<dbReference type="AlphaFoldDB" id="A0A9D1HZX9"/>
<dbReference type="GO" id="GO:0052913">
    <property type="term" value="F:16S rRNA (guanine(966)-N(2))-methyltransferase activity"/>
    <property type="evidence" value="ECO:0007669"/>
    <property type="project" value="UniProtKB-EC"/>
</dbReference>
<gene>
    <name evidence="3" type="primary">rsmD</name>
    <name evidence="3" type="ORF">IAC50_01700</name>
</gene>
<dbReference type="Proteomes" id="UP000824090">
    <property type="component" value="Unassembled WGS sequence"/>
</dbReference>
<name>A0A9D1HZX9_9FIRM</name>
<dbReference type="Pfam" id="PF03602">
    <property type="entry name" value="Cons_hypoth95"/>
    <property type="match status" value="1"/>
</dbReference>
<dbReference type="PANTHER" id="PTHR43542">
    <property type="entry name" value="METHYLTRANSFERASE"/>
    <property type="match status" value="1"/>
</dbReference>
<organism evidence="3 4">
    <name type="scientific">Candidatus Allocopromorpha excrementigallinarum</name>
    <dbReference type="NCBI Taxonomy" id="2840742"/>
    <lineage>
        <taxon>Bacteria</taxon>
        <taxon>Bacillati</taxon>
        <taxon>Bacillota</taxon>
        <taxon>Clostridia</taxon>
        <taxon>Eubacteriales</taxon>
        <taxon>Eubacteriaceae</taxon>
        <taxon>Eubacteriaceae incertae sedis</taxon>
        <taxon>Candidatus Allocopromorpha</taxon>
    </lineage>
</organism>
<evidence type="ECO:0000313" key="3">
    <source>
        <dbReference type="EMBL" id="HIU25197.1"/>
    </source>
</evidence>
<keyword evidence="2 3" id="KW-0808">Transferase</keyword>
<dbReference type="EMBL" id="DVMP01000039">
    <property type="protein sequence ID" value="HIU25197.1"/>
    <property type="molecule type" value="Genomic_DNA"/>
</dbReference>
<proteinExistence type="predicted"/>
<protein>
    <submittedName>
        <fullName evidence="3">16S rRNA (Guanine(966)-N(2))-methyltransferase RsmD</fullName>
        <ecNumber evidence="3">2.1.1.171</ecNumber>
    </submittedName>
</protein>
<dbReference type="InterPro" id="IPR029063">
    <property type="entry name" value="SAM-dependent_MTases_sf"/>
</dbReference>
<reference evidence="3" key="2">
    <citation type="journal article" date="2021" name="PeerJ">
        <title>Extensive microbial diversity within the chicken gut microbiome revealed by metagenomics and culture.</title>
        <authorList>
            <person name="Gilroy R."/>
            <person name="Ravi A."/>
            <person name="Getino M."/>
            <person name="Pursley I."/>
            <person name="Horton D.L."/>
            <person name="Alikhan N.F."/>
            <person name="Baker D."/>
            <person name="Gharbi K."/>
            <person name="Hall N."/>
            <person name="Watson M."/>
            <person name="Adriaenssens E.M."/>
            <person name="Foster-Nyarko E."/>
            <person name="Jarju S."/>
            <person name="Secka A."/>
            <person name="Antonio M."/>
            <person name="Oren A."/>
            <person name="Chaudhuri R.R."/>
            <person name="La Ragione R."/>
            <person name="Hildebrand F."/>
            <person name="Pallen M.J."/>
        </authorList>
    </citation>
    <scope>NUCLEOTIDE SEQUENCE</scope>
    <source>
        <strain evidence="3">ChiHcec3-6078</strain>
    </source>
</reference>
<feature type="non-terminal residue" evidence="3">
    <location>
        <position position="117"/>
    </location>
</feature>
<evidence type="ECO:0000256" key="2">
    <source>
        <dbReference type="ARBA" id="ARBA00022679"/>
    </source>
</evidence>
<dbReference type="NCBIfam" id="TIGR00095">
    <property type="entry name" value="16S rRNA (guanine(966)-N(2))-methyltransferase RsmD"/>
    <property type="match status" value="1"/>
</dbReference>
<evidence type="ECO:0000256" key="1">
    <source>
        <dbReference type="ARBA" id="ARBA00022603"/>
    </source>
</evidence>
<dbReference type="EC" id="2.1.1.171" evidence="3"/>
<accession>A0A9D1HZX9</accession>